<dbReference type="Pfam" id="PF00071">
    <property type="entry name" value="Ras"/>
    <property type="match status" value="1"/>
</dbReference>
<dbReference type="InterPro" id="IPR027417">
    <property type="entry name" value="P-loop_NTPase"/>
</dbReference>
<dbReference type="SMART" id="SM00175">
    <property type="entry name" value="RAB"/>
    <property type="match status" value="1"/>
</dbReference>
<dbReference type="EMBL" id="JAPCWZ010000002">
    <property type="protein sequence ID" value="KAK8877259.1"/>
    <property type="molecule type" value="Genomic_DNA"/>
</dbReference>
<sequence>MAPRPSRYQPAREFHVVVLGAGGVGKSCLTAQFVHNEWIESYDPTIEDSYRTQVNVDSRPVVLEILDTAGTEQFVAMRDLYMKTGQGFLLVFSITSASSLAELAGLRDEIIRIKDDEKVPIVICGNKADLEDQRSVPRTKGFSISQRWGVPYYESSARTKTNVDEVFVDLCRQMLRRDDASETYPEDSDKFDPYSYKYYKDKRKQRKTRDKDPHRPRCVIL</sequence>
<dbReference type="PROSITE" id="PS51419">
    <property type="entry name" value="RAB"/>
    <property type="match status" value="1"/>
</dbReference>
<feature type="region of interest" description="Disordered" evidence="3">
    <location>
        <begin position="200"/>
        <end position="221"/>
    </location>
</feature>
<dbReference type="SUPFAM" id="SSF52540">
    <property type="entry name" value="P-loop containing nucleoside triphosphate hydrolases"/>
    <property type="match status" value="1"/>
</dbReference>
<dbReference type="Gene3D" id="3.40.50.300">
    <property type="entry name" value="P-loop containing nucleotide triphosphate hydrolases"/>
    <property type="match status" value="1"/>
</dbReference>
<dbReference type="SMART" id="SM00173">
    <property type="entry name" value="RAS"/>
    <property type="match status" value="1"/>
</dbReference>
<dbReference type="InterPro" id="IPR001806">
    <property type="entry name" value="Small_GTPase"/>
</dbReference>
<keyword evidence="5" id="KW-1185">Reference proteome</keyword>
<name>A0ABR2JHS8_9PEZI</name>
<comment type="caution">
    <text evidence="4">The sequence shown here is derived from an EMBL/GenBank/DDBJ whole genome shotgun (WGS) entry which is preliminary data.</text>
</comment>
<dbReference type="SMART" id="SM00174">
    <property type="entry name" value="RHO"/>
    <property type="match status" value="1"/>
</dbReference>
<dbReference type="PROSITE" id="PS51420">
    <property type="entry name" value="RHO"/>
    <property type="match status" value="1"/>
</dbReference>
<dbReference type="Proteomes" id="UP001390339">
    <property type="component" value="Unassembled WGS sequence"/>
</dbReference>
<evidence type="ECO:0000256" key="2">
    <source>
        <dbReference type="ARBA" id="ARBA00023134"/>
    </source>
</evidence>
<protein>
    <submittedName>
        <fullName evidence="4">Ras protein rsr1</fullName>
    </submittedName>
</protein>
<dbReference type="PRINTS" id="PR00449">
    <property type="entry name" value="RASTRNSFRMNG"/>
</dbReference>
<reference evidence="4 5" key="1">
    <citation type="journal article" date="2024" name="IMA Fungus">
        <title>Apiospora arundinis, a panoply of carbohydrate-active enzymes and secondary metabolites.</title>
        <authorList>
            <person name="Sorensen T."/>
            <person name="Petersen C."/>
            <person name="Muurmann A.T."/>
            <person name="Christiansen J.V."/>
            <person name="Brundto M.L."/>
            <person name="Overgaard C.K."/>
            <person name="Boysen A.T."/>
            <person name="Wollenberg R.D."/>
            <person name="Larsen T.O."/>
            <person name="Sorensen J.L."/>
            <person name="Nielsen K.L."/>
            <person name="Sondergaard T.E."/>
        </authorList>
    </citation>
    <scope>NUCLEOTIDE SEQUENCE [LARGE SCALE GENOMIC DNA]</scope>
    <source>
        <strain evidence="4 5">AAU 773</strain>
    </source>
</reference>
<organism evidence="4 5">
    <name type="scientific">Apiospora arundinis</name>
    <dbReference type="NCBI Taxonomy" id="335852"/>
    <lineage>
        <taxon>Eukaryota</taxon>
        <taxon>Fungi</taxon>
        <taxon>Dikarya</taxon>
        <taxon>Ascomycota</taxon>
        <taxon>Pezizomycotina</taxon>
        <taxon>Sordariomycetes</taxon>
        <taxon>Xylariomycetidae</taxon>
        <taxon>Amphisphaeriales</taxon>
        <taxon>Apiosporaceae</taxon>
        <taxon>Apiospora</taxon>
    </lineage>
</organism>
<accession>A0ABR2JHS8</accession>
<keyword evidence="2" id="KW-0342">GTP-binding</keyword>
<dbReference type="InterPro" id="IPR005225">
    <property type="entry name" value="Small_GTP-bd"/>
</dbReference>
<evidence type="ECO:0000313" key="4">
    <source>
        <dbReference type="EMBL" id="KAK8877259.1"/>
    </source>
</evidence>
<dbReference type="SMART" id="SM00176">
    <property type="entry name" value="RAN"/>
    <property type="match status" value="1"/>
</dbReference>
<evidence type="ECO:0000256" key="3">
    <source>
        <dbReference type="SAM" id="MobiDB-lite"/>
    </source>
</evidence>
<keyword evidence="1" id="KW-0547">Nucleotide-binding</keyword>
<evidence type="ECO:0000313" key="5">
    <source>
        <dbReference type="Proteomes" id="UP001390339"/>
    </source>
</evidence>
<dbReference type="PROSITE" id="PS51421">
    <property type="entry name" value="RAS"/>
    <property type="match status" value="1"/>
</dbReference>
<dbReference type="PANTHER" id="PTHR24070">
    <property type="entry name" value="RAS, DI-RAS, AND RHEB FAMILY MEMBERS OF SMALL GTPASE SUPERFAMILY"/>
    <property type="match status" value="1"/>
</dbReference>
<gene>
    <name evidence="4" type="ORF">PGQ11_002205</name>
</gene>
<proteinExistence type="predicted"/>
<dbReference type="InterPro" id="IPR020849">
    <property type="entry name" value="Small_GTPase_Ras-type"/>
</dbReference>
<evidence type="ECO:0000256" key="1">
    <source>
        <dbReference type="ARBA" id="ARBA00022741"/>
    </source>
</evidence>
<dbReference type="NCBIfam" id="TIGR00231">
    <property type="entry name" value="small_GTP"/>
    <property type="match status" value="1"/>
</dbReference>